<keyword evidence="2 5" id="KW-0812">Transmembrane</keyword>
<dbReference type="PANTHER" id="PTHR23241">
    <property type="entry name" value="LATE EMBRYOGENESIS ABUNDANT PLANTS LEA-RELATED"/>
    <property type="match status" value="1"/>
</dbReference>
<sequence>MITSTLNTPTMTLAEAGANVTKASKKTLAGFRNRFHSISEFRTGQMYKSKSFSGFGVFSSSPDGLTRQELDSFVEANKKEPTKITKAQIKEYGKKYSDYPNSDNKKEPTPWYRELMEHSQPAHLVTIVAVVYLAFRLFPDARRHPTEASTLTRLLYIAAVSTVFGSQFWMTFVSGLALFLRVPRHVFAQVQQVLFPLYFLSNAVLMLVAVVTYTRHHPTHLWDNHQMMQGGILVSCFLVNLGIRLYLAPVLTKLITVKMAIEKEAGIGLEVGSSSAGVLINCPHYMRLYRAFRRTHMMIAFGNIVSMAATSLHLYYLATKLCSVQL</sequence>
<feature type="domain" description="TMEM205-like" evidence="6">
    <location>
        <begin position="159"/>
        <end position="254"/>
    </location>
</feature>
<accession>A0A8J5CW05</accession>
<feature type="transmembrane region" description="Helical" evidence="5">
    <location>
        <begin position="297"/>
        <end position="318"/>
    </location>
</feature>
<gene>
    <name evidence="7" type="primary">tmem205</name>
    <name evidence="7" type="ORF">GWK47_043225</name>
</gene>
<evidence type="ECO:0000259" key="6">
    <source>
        <dbReference type="Pfam" id="PF13664"/>
    </source>
</evidence>
<evidence type="ECO:0000256" key="3">
    <source>
        <dbReference type="ARBA" id="ARBA00022989"/>
    </source>
</evidence>
<evidence type="ECO:0000256" key="4">
    <source>
        <dbReference type="ARBA" id="ARBA00023136"/>
    </source>
</evidence>
<feature type="transmembrane region" description="Helical" evidence="5">
    <location>
        <begin position="193"/>
        <end position="214"/>
    </location>
</feature>
<organism evidence="7 8">
    <name type="scientific">Chionoecetes opilio</name>
    <name type="common">Atlantic snow crab</name>
    <name type="synonym">Cancer opilio</name>
    <dbReference type="NCBI Taxonomy" id="41210"/>
    <lineage>
        <taxon>Eukaryota</taxon>
        <taxon>Metazoa</taxon>
        <taxon>Ecdysozoa</taxon>
        <taxon>Arthropoda</taxon>
        <taxon>Crustacea</taxon>
        <taxon>Multicrustacea</taxon>
        <taxon>Malacostraca</taxon>
        <taxon>Eumalacostraca</taxon>
        <taxon>Eucarida</taxon>
        <taxon>Decapoda</taxon>
        <taxon>Pleocyemata</taxon>
        <taxon>Brachyura</taxon>
        <taxon>Eubrachyura</taxon>
        <taxon>Majoidea</taxon>
        <taxon>Majidae</taxon>
        <taxon>Chionoecetes</taxon>
    </lineage>
</organism>
<feature type="transmembrane region" description="Helical" evidence="5">
    <location>
        <begin position="154"/>
        <end position="181"/>
    </location>
</feature>
<protein>
    <submittedName>
        <fullName evidence="7">Transmembrane protein 205</fullName>
    </submittedName>
</protein>
<dbReference type="AlphaFoldDB" id="A0A8J5CW05"/>
<dbReference type="PANTHER" id="PTHR23241:SF102">
    <property type="entry name" value="LD23009P"/>
    <property type="match status" value="1"/>
</dbReference>
<keyword evidence="4 5" id="KW-0472">Membrane</keyword>
<evidence type="ECO:0000313" key="7">
    <source>
        <dbReference type="EMBL" id="KAG0723124.1"/>
    </source>
</evidence>
<dbReference type="InterPro" id="IPR025423">
    <property type="entry name" value="TMEM205-like"/>
</dbReference>
<feature type="transmembrane region" description="Helical" evidence="5">
    <location>
        <begin position="122"/>
        <end position="139"/>
    </location>
</feature>
<keyword evidence="8" id="KW-1185">Reference proteome</keyword>
<dbReference type="Pfam" id="PF13664">
    <property type="entry name" value="DUF4149"/>
    <property type="match status" value="1"/>
</dbReference>
<evidence type="ECO:0000313" key="8">
    <source>
        <dbReference type="Proteomes" id="UP000770661"/>
    </source>
</evidence>
<keyword evidence="3 5" id="KW-1133">Transmembrane helix</keyword>
<evidence type="ECO:0000256" key="1">
    <source>
        <dbReference type="ARBA" id="ARBA00004370"/>
    </source>
</evidence>
<comment type="subcellular location">
    <subcellularLocation>
        <location evidence="1">Membrane</location>
    </subcellularLocation>
</comment>
<evidence type="ECO:0000256" key="5">
    <source>
        <dbReference type="SAM" id="Phobius"/>
    </source>
</evidence>
<dbReference type="EMBL" id="JACEEZ010008605">
    <property type="protein sequence ID" value="KAG0723124.1"/>
    <property type="molecule type" value="Genomic_DNA"/>
</dbReference>
<feature type="transmembrane region" description="Helical" evidence="5">
    <location>
        <begin position="226"/>
        <end position="247"/>
    </location>
</feature>
<comment type="caution">
    <text evidence="7">The sequence shown here is derived from an EMBL/GenBank/DDBJ whole genome shotgun (WGS) entry which is preliminary data.</text>
</comment>
<name>A0A8J5CW05_CHIOP</name>
<dbReference type="InterPro" id="IPR053009">
    <property type="entry name" value="Xanthocillin_Biosynth-Assoc"/>
</dbReference>
<dbReference type="Proteomes" id="UP000770661">
    <property type="component" value="Unassembled WGS sequence"/>
</dbReference>
<dbReference type="OrthoDB" id="1641132at2759"/>
<evidence type="ECO:0000256" key="2">
    <source>
        <dbReference type="ARBA" id="ARBA00022692"/>
    </source>
</evidence>
<proteinExistence type="predicted"/>
<reference evidence="7" key="1">
    <citation type="submission" date="2020-07" db="EMBL/GenBank/DDBJ databases">
        <title>The High-quality genome of the commercially important snow crab, Chionoecetes opilio.</title>
        <authorList>
            <person name="Jeong J.-H."/>
            <person name="Ryu S."/>
        </authorList>
    </citation>
    <scope>NUCLEOTIDE SEQUENCE</scope>
    <source>
        <strain evidence="7">MADBK_172401_WGS</strain>
        <tissue evidence="7">Digestive gland</tissue>
    </source>
</reference>
<dbReference type="GO" id="GO:0016020">
    <property type="term" value="C:membrane"/>
    <property type="evidence" value="ECO:0007669"/>
    <property type="project" value="UniProtKB-SubCell"/>
</dbReference>